<accession>A0AAP0LMQ8</accession>
<proteinExistence type="predicted"/>
<dbReference type="Proteomes" id="UP001428341">
    <property type="component" value="Unassembled WGS sequence"/>
</dbReference>
<sequence>MASNFKIKMLSDSSSDDDEIEMIAAVAIAKRRHKKSGRCGSIKGHATIWRDRLAGHDRLFHDYFSETSTYPPDKFRRRFQMNRHLFLRIKNSVEQHDSYFVQKRNCAGVLGLSSLQKISAAMRMLAYGVSGDSIDEYVRIGESTAIESLKKFVRAVIEIFSNEYLRSPNTNDIARLLAEGEQRGFPGMLGSLDCMHWKWKNCPVAWKGMYVGHAQEPTIILEAVASYDLWIWHMFFGLPGSHNDINVLDRSPLFKDLAEGRAPSVNYSINGHNYTMGYYLADGIYPPWSTLVKTIPYPQENKHKNFAKAQESARKDVERAFRVLQARFAIVRGPARFWDRDTLHDIMKACVIMHNMIVEDEHITKDIEDLNDDVSNEDWVKPSFERTIGIMEFIQNHHRIRSRENHSQLQKDLIEHLWKHQGSRKTVSDNNANNDTMEQGCSSQKPVQKLGFLRPPHWRSQKALPDHAVMKCK</sequence>
<dbReference type="PANTHER" id="PTHR47150">
    <property type="entry name" value="OS12G0169200 PROTEIN"/>
    <property type="match status" value="1"/>
</dbReference>
<evidence type="ECO:0008006" key="4">
    <source>
        <dbReference type="Google" id="ProtNLM"/>
    </source>
</evidence>
<dbReference type="EMBL" id="JBCGBO010000024">
    <property type="protein sequence ID" value="KAK9181149.1"/>
    <property type="molecule type" value="Genomic_DNA"/>
</dbReference>
<name>A0AAP0LMQ8_9ROSI</name>
<gene>
    <name evidence="2" type="ORF">WN944_024286</name>
</gene>
<dbReference type="PANTHER" id="PTHR47150:SF6">
    <property type="entry name" value="OS01G0872900 PROTEIN"/>
    <property type="match status" value="1"/>
</dbReference>
<reference evidence="2 3" key="1">
    <citation type="submission" date="2024-05" db="EMBL/GenBank/DDBJ databases">
        <title>Haplotype-resolved chromosome-level genome assembly of Huyou (Citrus changshanensis).</title>
        <authorList>
            <person name="Miao C."/>
            <person name="Chen W."/>
            <person name="Wu Y."/>
            <person name="Wang L."/>
            <person name="Zhao S."/>
            <person name="Grierson D."/>
            <person name="Xu C."/>
            <person name="Chen K."/>
        </authorList>
    </citation>
    <scope>NUCLEOTIDE SEQUENCE [LARGE SCALE GENOMIC DNA]</scope>
    <source>
        <strain evidence="2">01-14</strain>
        <tissue evidence="2">Leaf</tissue>
    </source>
</reference>
<comment type="caution">
    <text evidence="2">The sequence shown here is derived from an EMBL/GenBank/DDBJ whole genome shotgun (WGS) entry which is preliminary data.</text>
</comment>
<evidence type="ECO:0000256" key="1">
    <source>
        <dbReference type="SAM" id="MobiDB-lite"/>
    </source>
</evidence>
<protein>
    <recommendedName>
        <fullName evidence="4">Nuclease HARBI1</fullName>
    </recommendedName>
</protein>
<keyword evidence="3" id="KW-1185">Reference proteome</keyword>
<organism evidence="2 3">
    <name type="scientific">Citrus x changshan-huyou</name>
    <dbReference type="NCBI Taxonomy" id="2935761"/>
    <lineage>
        <taxon>Eukaryota</taxon>
        <taxon>Viridiplantae</taxon>
        <taxon>Streptophyta</taxon>
        <taxon>Embryophyta</taxon>
        <taxon>Tracheophyta</taxon>
        <taxon>Spermatophyta</taxon>
        <taxon>Magnoliopsida</taxon>
        <taxon>eudicotyledons</taxon>
        <taxon>Gunneridae</taxon>
        <taxon>Pentapetalae</taxon>
        <taxon>rosids</taxon>
        <taxon>malvids</taxon>
        <taxon>Sapindales</taxon>
        <taxon>Rutaceae</taxon>
        <taxon>Aurantioideae</taxon>
        <taxon>Citrus</taxon>
    </lineage>
</organism>
<feature type="region of interest" description="Disordered" evidence="1">
    <location>
        <begin position="423"/>
        <end position="444"/>
    </location>
</feature>
<evidence type="ECO:0000313" key="3">
    <source>
        <dbReference type="Proteomes" id="UP001428341"/>
    </source>
</evidence>
<dbReference type="Pfam" id="PF04827">
    <property type="entry name" value="Plant_tran"/>
    <property type="match status" value="1"/>
</dbReference>
<dbReference type="AlphaFoldDB" id="A0AAP0LMQ8"/>
<dbReference type="InterPro" id="IPR006912">
    <property type="entry name" value="Harbinger_derived_prot"/>
</dbReference>
<feature type="compositionally biased region" description="Polar residues" evidence="1">
    <location>
        <begin position="424"/>
        <end position="444"/>
    </location>
</feature>
<evidence type="ECO:0000313" key="2">
    <source>
        <dbReference type="EMBL" id="KAK9181149.1"/>
    </source>
</evidence>